<reference evidence="1" key="1">
    <citation type="submission" date="2023-06" db="EMBL/GenBank/DDBJ databases">
        <title>Genomic analysis of the entomopathogenic nematode Steinernema hermaphroditum.</title>
        <authorList>
            <person name="Schwarz E.M."/>
            <person name="Heppert J.K."/>
            <person name="Baniya A."/>
            <person name="Schwartz H.T."/>
            <person name="Tan C.-H."/>
            <person name="Antoshechkin I."/>
            <person name="Sternberg P.W."/>
            <person name="Goodrich-Blair H."/>
            <person name="Dillman A.R."/>
        </authorList>
    </citation>
    <scope>NUCLEOTIDE SEQUENCE</scope>
    <source>
        <strain evidence="1">PS9179</strain>
        <tissue evidence="1">Whole animal</tissue>
    </source>
</reference>
<organism evidence="1 2">
    <name type="scientific">Steinernema hermaphroditum</name>
    <dbReference type="NCBI Taxonomy" id="289476"/>
    <lineage>
        <taxon>Eukaryota</taxon>
        <taxon>Metazoa</taxon>
        <taxon>Ecdysozoa</taxon>
        <taxon>Nematoda</taxon>
        <taxon>Chromadorea</taxon>
        <taxon>Rhabditida</taxon>
        <taxon>Tylenchina</taxon>
        <taxon>Panagrolaimomorpha</taxon>
        <taxon>Strongyloidoidea</taxon>
        <taxon>Steinernematidae</taxon>
        <taxon>Steinernema</taxon>
    </lineage>
</organism>
<protein>
    <submittedName>
        <fullName evidence="1">Uncharacterized protein</fullName>
    </submittedName>
</protein>
<accession>A0AA39HBQ8</accession>
<dbReference type="EMBL" id="JAUCMV010000004">
    <property type="protein sequence ID" value="KAK0402910.1"/>
    <property type="molecule type" value="Genomic_DNA"/>
</dbReference>
<proteinExistence type="predicted"/>
<dbReference type="AlphaFoldDB" id="A0AA39HBQ8"/>
<name>A0AA39HBQ8_9BILA</name>
<comment type="caution">
    <text evidence="1">The sequence shown here is derived from an EMBL/GenBank/DDBJ whole genome shotgun (WGS) entry which is preliminary data.</text>
</comment>
<evidence type="ECO:0000313" key="1">
    <source>
        <dbReference type="EMBL" id="KAK0402910.1"/>
    </source>
</evidence>
<sequence>MKILLVVTIEQRTTESSSEDEELGAKLRAREAFRKKHPISMWRLMQLYRSRNKRNYNVEENQFVGRDSNGGDDIPA</sequence>
<gene>
    <name evidence="1" type="ORF">QR680_016609</name>
</gene>
<keyword evidence="2" id="KW-1185">Reference proteome</keyword>
<dbReference type="Proteomes" id="UP001175271">
    <property type="component" value="Unassembled WGS sequence"/>
</dbReference>
<evidence type="ECO:0000313" key="2">
    <source>
        <dbReference type="Proteomes" id="UP001175271"/>
    </source>
</evidence>